<keyword evidence="5" id="KW-0732">Signal</keyword>
<feature type="domain" description="Amidase" evidence="6">
    <location>
        <begin position="1231"/>
        <end position="1698"/>
    </location>
</feature>
<dbReference type="InterPro" id="IPR035398">
    <property type="entry name" value="Bac_rhamnosid_C"/>
</dbReference>
<evidence type="ECO:0000256" key="5">
    <source>
        <dbReference type="SAM" id="SignalP"/>
    </source>
</evidence>
<evidence type="ECO:0000256" key="2">
    <source>
        <dbReference type="ARBA" id="ARBA00012652"/>
    </source>
</evidence>
<keyword evidence="4" id="KW-0472">Membrane</keyword>
<evidence type="ECO:0000259" key="7">
    <source>
        <dbReference type="Pfam" id="PF05592"/>
    </source>
</evidence>
<keyword evidence="4" id="KW-1133">Transmembrane helix</keyword>
<evidence type="ECO:0000313" key="11">
    <source>
        <dbReference type="EMBL" id="CAF0848818.1"/>
    </source>
</evidence>
<dbReference type="Pfam" id="PF25788">
    <property type="entry name" value="Ig_Rha78A_N"/>
    <property type="match status" value="1"/>
</dbReference>
<dbReference type="Gene3D" id="2.60.420.10">
    <property type="entry name" value="Maltose phosphorylase, domain 3"/>
    <property type="match status" value="1"/>
</dbReference>
<dbReference type="InterPro" id="IPR008902">
    <property type="entry name" value="Rhamnosid_concanavalin"/>
</dbReference>
<comment type="caution">
    <text evidence="11">The sequence shown here is derived from an EMBL/GenBank/DDBJ whole genome shotgun (WGS) entry which is preliminary data.</text>
</comment>
<dbReference type="Gene3D" id="1.50.10.10">
    <property type="match status" value="1"/>
</dbReference>
<gene>
    <name evidence="11" type="ORF">XAT740_LOCUS5370</name>
</gene>
<evidence type="ECO:0000259" key="6">
    <source>
        <dbReference type="Pfam" id="PF01425"/>
    </source>
</evidence>
<feature type="chain" id="PRO_5032355486" description="alpha-L-rhamnosidase" evidence="5">
    <location>
        <begin position="19"/>
        <end position="1734"/>
    </location>
</feature>
<dbReference type="GO" id="GO:0030596">
    <property type="term" value="F:alpha-L-rhamnosidase activity"/>
    <property type="evidence" value="ECO:0007669"/>
    <property type="project" value="UniProtKB-EC"/>
</dbReference>
<sequence length="1734" mass="192312">MIVGQILSIFLLIVQIKGNYFENSESYFTSPTSLVPRHVRIQHIDVETHSDIVIDVQVPHFSWQLAHVYDRQGNQIRNIKQTGYHIIVTDTVRHKIVWNSGYTSSSSSTHILYAGLPFKSDTRYTVRISYFTAQYQSQWYIGHFRTALFSLEDWTGGWIGSNLINMNQLRTIANLKSTRVQSATCFISGIGYYQLYVEGELIDKSRRLDVGWTTYQQRTLYTSFDLTQILNSTTSTNVGIGIILGQGWHNRQQWIIGPGARPVLSDNYGSPLVIMQLNIVYVDGTNQSISTDSTWLGREGEHRVDSVYMGMTMDLRAARSCWSCANFTDPYSLWINASVLPSPVNFTAGGQFSLQMMDPVRIGPDALHIATSGLRGNVDGVQGASLTDGGVLKPISQENINGQLFDLGQNFAGWCKLSSLNAPKSTVIQLRYGELRYSRGQNQINFAGLYYENLDSIAAMDTVVLNGTGNETFEPVFTYHGFRYLLVNGYDTINKDNIECYKAHSETRLIANFTSSSNVLNQIQHNILWSQLSNSMSLPTDCPQRNERRGWMGDAGLSVDETLFNFDYLNFYLNFLMMIADNQAPDGGVSDTVPFTVGFSPADPNWGTAYVQITWYLYEHTGDVNILEKYYKGIQAWVDCLTNQRQRTGLARMYYYWGDWASVQGTANISLVSSYAYLRDVDRFINMSQILNRTDNVQKYTQLYQELADEFHRVFYNNLSGVYVDGSQAMNILPLALRAVVPTSVRAAVLSSLINNIAKTGHFTGGIVSVAPLYPLLSNEGHHDLALQLALSTSYPSYGYMFNNDIQNATTTWELWNTLPQSATASLNHHMFNSIGAWFYRYLAGIELNALETISIYPRMSYNASLLSYVKAEVVTIKGSVRVEWSRLSTDTVSLTVAIPPNMDAIVSFDALIKDGQCMKLLCDNEIIWMRGEKTDQLSFFKPVNGVSDLYESKRHNVMSARVTSGEYTFIAYWAYLRHSTSIDSMQQLNSRYIWASICLFGTFLVTIAAVIVISLIPVYLLDHSSSGDANPDAVPSPKVMFSFASDISPTDAAIFDSSVVINTNTISRQLESTFQLPTKSLDISSITPVNFIPDDNNNNRRRRAISKSTVIGSSIDLAIQITINYLICRINDCKIHLHNRVIQAINSHRQKTFTINLLFNNGVQLVSSIATCMAQSMAATGSSKYTRLRGKSCINSDVNICSNGQLPDLYDASIQDLQNGLAKGYFTSKDLVEAYIARINEVNLKGPALRAVIEISPVALNAARISDALRTNGSVLSPLHGIPILIKDNVATRPEDGMNTTAGSFALLGSITAGDATVARKLRDAGAILLGKTSLSEWANFRGTDVPNGWSARGGQATSAFYPQGGACGSSTGSGIAASIGLAAGTLGTETDGSIVCPSSRNNLVGIKPTVGLTSRHLVIPLSQSQDTVGPMCQSVADAAAILNIIAGRDNNDNYTLIQNETVPDYTQHLIKDGLRQARLGVLRGLFTNATVGEYPEYVISEFNRTIKDVFGKLGAVIIDPVSEKPETMLSVDNELTVLLFDFKYEINRYLSQLKNNKTVPRTLQELIDYNNKNADVELPPGRNSQDWFLRAQNTTNFTDSIYTNAKTNISRVKVNEIDAIFKQYNLDALIAPTEGRSSQVAAIVGYPMITVPLGFLADTEVKTNVNTTLFQLPIYPAPNVPFGLAFIGQAYSESRLIELAYSYEQATQYRQKSKPFETAIPKTQLSDILCRK</sequence>
<feature type="domain" description="Bacterial alpha-L-rhamnosidase N-terminal" evidence="8">
    <location>
        <begin position="179"/>
        <end position="361"/>
    </location>
</feature>
<dbReference type="InterPro" id="IPR013783">
    <property type="entry name" value="Ig-like_fold"/>
</dbReference>
<dbReference type="InterPro" id="IPR035396">
    <property type="entry name" value="Bac_rhamnosid6H"/>
</dbReference>
<dbReference type="Gene3D" id="2.60.40.10">
    <property type="entry name" value="Immunoglobulins"/>
    <property type="match status" value="1"/>
</dbReference>
<dbReference type="Proteomes" id="UP000663828">
    <property type="component" value="Unassembled WGS sequence"/>
</dbReference>
<dbReference type="InterPro" id="IPR012341">
    <property type="entry name" value="6hp_glycosidase-like_sf"/>
</dbReference>
<dbReference type="PANTHER" id="PTHR33307:SF6">
    <property type="entry name" value="ALPHA-RHAMNOSIDASE (EUROFUNG)-RELATED"/>
    <property type="match status" value="1"/>
</dbReference>
<dbReference type="EMBL" id="CAJNOR010000230">
    <property type="protein sequence ID" value="CAF0848818.1"/>
    <property type="molecule type" value="Genomic_DNA"/>
</dbReference>
<dbReference type="InterPro" id="IPR013737">
    <property type="entry name" value="Bac_rhamnosid_N"/>
</dbReference>
<dbReference type="InterPro" id="IPR008928">
    <property type="entry name" value="6-hairpin_glycosidase_sf"/>
</dbReference>
<dbReference type="SUPFAM" id="SSF75304">
    <property type="entry name" value="Amidase signature (AS) enzymes"/>
    <property type="match status" value="1"/>
</dbReference>
<dbReference type="Gene3D" id="3.90.1300.10">
    <property type="entry name" value="Amidase signature (AS) domain"/>
    <property type="match status" value="1"/>
</dbReference>
<comment type="catalytic activity">
    <reaction evidence="1">
        <text>Hydrolysis of terminal non-reducing alpha-L-rhamnose residues in alpha-L-rhamnosides.</text>
        <dbReference type="EC" id="3.2.1.40"/>
    </reaction>
</comment>
<dbReference type="SUPFAM" id="SSF48208">
    <property type="entry name" value="Six-hairpin glycosidases"/>
    <property type="match status" value="1"/>
</dbReference>
<keyword evidence="4" id="KW-0812">Transmembrane</keyword>
<dbReference type="InterPro" id="IPR036928">
    <property type="entry name" value="AS_sf"/>
</dbReference>
<keyword evidence="12" id="KW-1185">Reference proteome</keyword>
<feature type="transmembrane region" description="Helical" evidence="4">
    <location>
        <begin position="993"/>
        <end position="1022"/>
    </location>
</feature>
<dbReference type="GO" id="GO:0005975">
    <property type="term" value="P:carbohydrate metabolic process"/>
    <property type="evidence" value="ECO:0007669"/>
    <property type="project" value="InterPro"/>
</dbReference>
<dbReference type="EC" id="3.2.1.40" evidence="2"/>
<accession>A0A813W903</accession>
<evidence type="ECO:0000256" key="1">
    <source>
        <dbReference type="ARBA" id="ARBA00001445"/>
    </source>
</evidence>
<dbReference type="InterPro" id="IPR023631">
    <property type="entry name" value="Amidase_dom"/>
</dbReference>
<feature type="signal peptide" evidence="5">
    <location>
        <begin position="1"/>
        <end position="18"/>
    </location>
</feature>
<reference evidence="11" key="1">
    <citation type="submission" date="2021-02" db="EMBL/GenBank/DDBJ databases">
        <authorList>
            <person name="Nowell W R."/>
        </authorList>
    </citation>
    <scope>NUCLEOTIDE SEQUENCE</scope>
</reference>
<name>A0A813W903_ADIRI</name>
<dbReference type="Pfam" id="PF01425">
    <property type="entry name" value="Amidase"/>
    <property type="match status" value="1"/>
</dbReference>
<protein>
    <recommendedName>
        <fullName evidence="2">alpha-L-rhamnosidase</fullName>
        <ecNumber evidence="2">3.2.1.40</ecNumber>
    </recommendedName>
</protein>
<dbReference type="PANTHER" id="PTHR33307">
    <property type="entry name" value="ALPHA-RHAMNOSIDASE (EUROFUNG)"/>
    <property type="match status" value="1"/>
</dbReference>
<feature type="domain" description="Alpha-L-rhamnosidase concanavalin-like" evidence="7">
    <location>
        <begin position="404"/>
        <end position="500"/>
    </location>
</feature>
<dbReference type="InterPro" id="IPR016007">
    <property type="entry name" value="Alpha_rhamnosid"/>
</dbReference>
<evidence type="ECO:0000256" key="4">
    <source>
        <dbReference type="SAM" id="Phobius"/>
    </source>
</evidence>
<dbReference type="Pfam" id="PF05592">
    <property type="entry name" value="Bac_rhamnosid"/>
    <property type="match status" value="1"/>
</dbReference>
<evidence type="ECO:0000313" key="12">
    <source>
        <dbReference type="Proteomes" id="UP000663828"/>
    </source>
</evidence>
<dbReference type="Gene3D" id="2.60.120.260">
    <property type="entry name" value="Galactose-binding domain-like"/>
    <property type="match status" value="2"/>
</dbReference>
<dbReference type="Pfam" id="PF08531">
    <property type="entry name" value="Bac_rhamnosid_N"/>
    <property type="match status" value="1"/>
</dbReference>
<evidence type="ECO:0000256" key="3">
    <source>
        <dbReference type="ARBA" id="ARBA00022801"/>
    </source>
</evidence>
<feature type="domain" description="Alpha-L-rhamnosidase six-hairpin glycosidase" evidence="9">
    <location>
        <begin position="511"/>
        <end position="842"/>
    </location>
</feature>
<evidence type="ECO:0000259" key="10">
    <source>
        <dbReference type="Pfam" id="PF17390"/>
    </source>
</evidence>
<dbReference type="Pfam" id="PF17390">
    <property type="entry name" value="Bac_rhamnosid_C"/>
    <property type="match status" value="1"/>
</dbReference>
<organism evidence="11 12">
    <name type="scientific">Adineta ricciae</name>
    <name type="common">Rotifer</name>
    <dbReference type="NCBI Taxonomy" id="249248"/>
    <lineage>
        <taxon>Eukaryota</taxon>
        <taxon>Metazoa</taxon>
        <taxon>Spiralia</taxon>
        <taxon>Gnathifera</taxon>
        <taxon>Rotifera</taxon>
        <taxon>Eurotatoria</taxon>
        <taxon>Bdelloidea</taxon>
        <taxon>Adinetida</taxon>
        <taxon>Adinetidae</taxon>
        <taxon>Adineta</taxon>
    </lineage>
</organism>
<proteinExistence type="predicted"/>
<feature type="domain" description="Alpha-L-rhamnosidase C-terminal" evidence="10">
    <location>
        <begin position="854"/>
        <end position="908"/>
    </location>
</feature>
<evidence type="ECO:0000259" key="8">
    <source>
        <dbReference type="Pfam" id="PF08531"/>
    </source>
</evidence>
<keyword evidence="3" id="KW-0378">Hydrolase</keyword>
<evidence type="ECO:0000259" key="9">
    <source>
        <dbReference type="Pfam" id="PF17389"/>
    </source>
</evidence>
<dbReference type="Pfam" id="PF17389">
    <property type="entry name" value="Bac_rhamnosid6H"/>
    <property type="match status" value="1"/>
</dbReference>